<dbReference type="Gene3D" id="1.10.150.720">
    <property type="entry name" value="Haloacid dehalogenase-like hydrolase"/>
    <property type="match status" value="1"/>
</dbReference>
<dbReference type="Proteomes" id="UP000094526">
    <property type="component" value="Unassembled WGS sequence"/>
</dbReference>
<dbReference type="SUPFAM" id="SSF56784">
    <property type="entry name" value="HAD-like"/>
    <property type="match status" value="1"/>
</dbReference>
<evidence type="ECO:0000313" key="1">
    <source>
        <dbReference type="EMBL" id="OCT44260.1"/>
    </source>
</evidence>
<accession>A0A1C1C6W7</accession>
<organism evidence="1 2">
    <name type="scientific">Cladophialophora carrionii</name>
    <dbReference type="NCBI Taxonomy" id="86049"/>
    <lineage>
        <taxon>Eukaryota</taxon>
        <taxon>Fungi</taxon>
        <taxon>Dikarya</taxon>
        <taxon>Ascomycota</taxon>
        <taxon>Pezizomycotina</taxon>
        <taxon>Eurotiomycetes</taxon>
        <taxon>Chaetothyriomycetidae</taxon>
        <taxon>Chaetothyriales</taxon>
        <taxon>Herpotrichiellaceae</taxon>
        <taxon>Cladophialophora</taxon>
    </lineage>
</organism>
<dbReference type="PANTHER" id="PTHR46191:SF2">
    <property type="entry name" value="HALOACID DEHALOGENASE-LIKE HYDROLASE DOMAIN-CONTAINING PROTEIN 3"/>
    <property type="match status" value="1"/>
</dbReference>
<keyword evidence="2" id="KW-1185">Reference proteome</keyword>
<gene>
    <name evidence="1" type="ORF">CLCR_00671</name>
</gene>
<dbReference type="PANTHER" id="PTHR46191">
    <property type="match status" value="1"/>
</dbReference>
<dbReference type="AlphaFoldDB" id="A0A1C1C6W7"/>
<dbReference type="VEuPathDB" id="FungiDB:G647_01181"/>
<protein>
    <recommendedName>
        <fullName evidence="3">Haloacid dehalogenase-like hydrolase</fullName>
    </recommendedName>
</protein>
<dbReference type="Gene3D" id="3.40.50.1000">
    <property type="entry name" value="HAD superfamily/HAD-like"/>
    <property type="match status" value="1"/>
</dbReference>
<dbReference type="VEuPathDB" id="FungiDB:CLCR_00671"/>
<dbReference type="STRING" id="86049.A0A1C1C6W7"/>
<comment type="caution">
    <text evidence="1">The sequence shown here is derived from an EMBL/GenBank/DDBJ whole genome shotgun (WGS) entry which is preliminary data.</text>
</comment>
<dbReference type="EMBL" id="LGRB01000021">
    <property type="protein sequence ID" value="OCT44260.1"/>
    <property type="molecule type" value="Genomic_DNA"/>
</dbReference>
<dbReference type="InterPro" id="IPR051828">
    <property type="entry name" value="HAD-like_hydrolase_domain"/>
</dbReference>
<reference evidence="2" key="1">
    <citation type="submission" date="2015-07" db="EMBL/GenBank/DDBJ databases">
        <authorList>
            <person name="Teixeira M.M."/>
            <person name="Souza R.C."/>
            <person name="Almeida L.G."/>
            <person name="Vicente V.A."/>
            <person name="de Hoog S."/>
            <person name="Bocca A.L."/>
            <person name="de Almeida S.R."/>
            <person name="Vasconcelos A.T."/>
            <person name="Felipe M.S."/>
        </authorList>
    </citation>
    <scope>NUCLEOTIDE SEQUENCE [LARGE SCALE GENOMIC DNA]</scope>
    <source>
        <strain evidence="2">KSF</strain>
    </source>
</reference>
<dbReference type="InterPro" id="IPR023214">
    <property type="entry name" value="HAD_sf"/>
</dbReference>
<dbReference type="eggNOG" id="KOG3085">
    <property type="taxonomic scope" value="Eukaryota"/>
</dbReference>
<dbReference type="GO" id="GO:0005634">
    <property type="term" value="C:nucleus"/>
    <property type="evidence" value="ECO:0007669"/>
    <property type="project" value="TreeGrafter"/>
</dbReference>
<name>A0A1C1C6W7_9EURO</name>
<proteinExistence type="predicted"/>
<sequence>MGLLGSIFRTLLAKPQRLPMFLVTLDALGTLYTFRQPVAVQYLQVARQCGLDAKVDPKELDQAFRKSFKHHNSAYPNYGKNKLESPEVWWHLLVKQAFSQVVEGGESALPSNLGSALYQHFSSGAAYEPFPDVKPFLQSMAALKRRFTDPDGPIVLTGVVTNSDPRVSVVLRDLGFRVGPSALPNFQDVTRMAREAAGDASGTPLESVFRGYYNISNDFDIVSTSYDADAEKPSGRIWDHAEVLAHPTGLSRGEQSIEINPAESLRSQFWKTASAVKYRIDNAKRMRIHVGDEHSKDYVGAANAGWEALHLAREDDQLKGIPDDVKVVRSLDEVAMVVNIMANEFFDQMEA</sequence>
<dbReference type="InterPro" id="IPR036412">
    <property type="entry name" value="HAD-like_sf"/>
</dbReference>
<dbReference type="OrthoDB" id="444127at2759"/>
<dbReference type="InterPro" id="IPR044924">
    <property type="entry name" value="HAD-SF_hydro_IA_REG-2-like_cap"/>
</dbReference>
<evidence type="ECO:0008006" key="3">
    <source>
        <dbReference type="Google" id="ProtNLM"/>
    </source>
</evidence>
<evidence type="ECO:0000313" key="2">
    <source>
        <dbReference type="Proteomes" id="UP000094526"/>
    </source>
</evidence>